<evidence type="ECO:0000259" key="17">
    <source>
        <dbReference type="SMART" id="SM00484"/>
    </source>
</evidence>
<dbReference type="InterPro" id="IPR019734">
    <property type="entry name" value="TPR_rpt"/>
</dbReference>
<dbReference type="Pfam" id="PF00867">
    <property type="entry name" value="XPG_I"/>
    <property type="match status" value="1"/>
</dbReference>
<keyword evidence="9 15" id="KW-0460">Magnesium</keyword>
<dbReference type="SUPFAM" id="SSF88723">
    <property type="entry name" value="PIN domain-like"/>
    <property type="match status" value="1"/>
</dbReference>
<keyword evidence="10 15" id="KW-0267">Excision nuclease</keyword>
<sequence length="523" mass="58653">MGIKGLLRFMKPFIEPVHIKKYAGKRVGIDAYSWLHKGAYSCSTEICLDSNSEKKFRYIAYFMHRVNLLRYHKITPVVVFDGASIPSKAATENERNRRREENRELAIAKLKKGDVKAATELFQKAVRITPAMAHQLIQILKSEKVEFVVAPYEADAQLAYLATLEVEKGGVAAVITEDSDLIAYGCPAITFKMDHYGNGEELVLPKVFDSLTSKPSFRNFDKELFTGMCVLAGCDFLPSVPGIGIVKAHSFATKYRNLDRVLSVLKIEKGSQMPEDYPKSFKEAVAVFQHARIYDAEIKELKHLKSLTEQLLQHLDEGLDFLGPEIPPLVAAAIAEGKLDPTTMEAFHCTMSMKQVAVSAESKYFQDAGLEKLAFPVRTHTKKENAVLKETPLNVPNNNPFKKRKLEDVTKLVSSEGKDEKLEISCVFPDNSQLTFSENDCLSDRKLQISNQIESIAEQISMVTEVELADTLCINMGSQESVSSDSRPKRVFSGRRVQNDKLKRSNHNSSEAKNSILNFFARV</sequence>
<evidence type="ECO:0000256" key="5">
    <source>
        <dbReference type="ARBA" id="ARBA00022723"/>
    </source>
</evidence>
<dbReference type="GO" id="GO:0017108">
    <property type="term" value="F:5'-flap endonuclease activity"/>
    <property type="evidence" value="ECO:0007669"/>
    <property type="project" value="TreeGrafter"/>
</dbReference>
<comment type="function">
    <text evidence="15">5'-&gt;3' double-stranded DNA exonuclease which may also possess a cryptic 3'-&gt;5' double-stranded DNA exonuclease activity. Functions in DNA mismatch repair.</text>
</comment>
<dbReference type="Gene3D" id="3.40.50.1010">
    <property type="entry name" value="5'-nuclease"/>
    <property type="match status" value="1"/>
</dbReference>
<dbReference type="EMBL" id="VEPZ02001387">
    <property type="protein sequence ID" value="KAE8676138.1"/>
    <property type="molecule type" value="Genomic_DNA"/>
</dbReference>
<dbReference type="FunFam" id="3.40.50.1010:FF:000002">
    <property type="entry name" value="Exonuclease 1, putative"/>
    <property type="match status" value="1"/>
</dbReference>
<keyword evidence="7 15" id="KW-0228">DNA excision</keyword>
<evidence type="ECO:0000256" key="11">
    <source>
        <dbReference type="ARBA" id="ARBA00023204"/>
    </source>
</evidence>
<dbReference type="GO" id="GO:0035312">
    <property type="term" value="F:5'-3' DNA exonuclease activity"/>
    <property type="evidence" value="ECO:0007669"/>
    <property type="project" value="UniProtKB-UniRule"/>
</dbReference>
<comment type="similarity">
    <text evidence="2 15">Belongs to the XPG/RAD2 endonuclease family. EXO1 subfamily.</text>
</comment>
<dbReference type="CDD" id="cd09857">
    <property type="entry name" value="PIN_EXO1"/>
    <property type="match status" value="1"/>
</dbReference>
<evidence type="ECO:0000256" key="10">
    <source>
        <dbReference type="ARBA" id="ARBA00022881"/>
    </source>
</evidence>
<dbReference type="InterPro" id="IPR006086">
    <property type="entry name" value="XPG-I_dom"/>
</dbReference>
<dbReference type="InterPro" id="IPR036279">
    <property type="entry name" value="5-3_exonuclease_C_sf"/>
</dbReference>
<dbReference type="InterPro" id="IPR029060">
    <property type="entry name" value="PIN-like_dom_sf"/>
</dbReference>
<accession>A0A6A2XKS7</accession>
<dbReference type="Proteomes" id="UP000436088">
    <property type="component" value="Unassembled WGS sequence"/>
</dbReference>
<keyword evidence="4 15" id="KW-0540">Nuclease</keyword>
<dbReference type="SMART" id="SM00484">
    <property type="entry name" value="XPGI"/>
    <property type="match status" value="1"/>
</dbReference>
<comment type="subcellular location">
    <subcellularLocation>
        <location evidence="1 15">Nucleus</location>
    </subcellularLocation>
</comment>
<evidence type="ECO:0000256" key="15">
    <source>
        <dbReference type="RuleBase" id="RU910737"/>
    </source>
</evidence>
<dbReference type="PANTHER" id="PTHR11081:SF8">
    <property type="entry name" value="EXONUCLEASE 1"/>
    <property type="match status" value="1"/>
</dbReference>
<evidence type="ECO:0000256" key="7">
    <source>
        <dbReference type="ARBA" id="ARBA00022769"/>
    </source>
</evidence>
<reference evidence="19" key="1">
    <citation type="submission" date="2019-09" db="EMBL/GenBank/DDBJ databases">
        <title>Draft genome information of white flower Hibiscus syriacus.</title>
        <authorList>
            <person name="Kim Y.-M."/>
        </authorList>
    </citation>
    <scope>NUCLEOTIDE SEQUENCE [LARGE SCALE GENOMIC DNA]</scope>
    <source>
        <strain evidence="19">YM2019G1</strain>
    </source>
</reference>
<evidence type="ECO:0000256" key="2">
    <source>
        <dbReference type="ARBA" id="ARBA00010563"/>
    </source>
</evidence>
<proteinExistence type="inferred from homology"/>
<dbReference type="PANTHER" id="PTHR11081">
    <property type="entry name" value="FLAP ENDONUCLEASE FAMILY MEMBER"/>
    <property type="match status" value="1"/>
</dbReference>
<dbReference type="InterPro" id="IPR006085">
    <property type="entry name" value="XPG_DNA_repair_N"/>
</dbReference>
<dbReference type="GO" id="GO:0046872">
    <property type="term" value="F:metal ion binding"/>
    <property type="evidence" value="ECO:0007669"/>
    <property type="project" value="UniProtKB-UniRule"/>
</dbReference>
<dbReference type="InterPro" id="IPR006084">
    <property type="entry name" value="XPG/Rad2"/>
</dbReference>
<organism evidence="19 20">
    <name type="scientific">Hibiscus syriacus</name>
    <name type="common">Rose of Sharon</name>
    <dbReference type="NCBI Taxonomy" id="106335"/>
    <lineage>
        <taxon>Eukaryota</taxon>
        <taxon>Viridiplantae</taxon>
        <taxon>Streptophyta</taxon>
        <taxon>Embryophyta</taxon>
        <taxon>Tracheophyta</taxon>
        <taxon>Spermatophyta</taxon>
        <taxon>Magnoliopsida</taxon>
        <taxon>eudicotyledons</taxon>
        <taxon>Gunneridae</taxon>
        <taxon>Pentapetalae</taxon>
        <taxon>rosids</taxon>
        <taxon>malvids</taxon>
        <taxon>Malvales</taxon>
        <taxon>Malvaceae</taxon>
        <taxon>Malvoideae</taxon>
        <taxon>Hibiscus</taxon>
    </lineage>
</organism>
<feature type="region of interest" description="Disordered" evidence="16">
    <location>
        <begin position="479"/>
        <end position="509"/>
    </location>
</feature>
<keyword evidence="14" id="KW-0802">TPR repeat</keyword>
<comment type="function">
    <text evidence="13">Putative 5'-&gt;3' double-stranded DNA exonuclease which may also contain a cryptic 3'-&gt;5' double-stranded DNA exonuclease activity. May be involved in DNA mismatch repair (MMR).</text>
</comment>
<dbReference type="PRINTS" id="PR00853">
    <property type="entry name" value="XPGRADSUPER"/>
</dbReference>
<dbReference type="AlphaFoldDB" id="A0A6A2XKS7"/>
<evidence type="ECO:0000256" key="1">
    <source>
        <dbReference type="ARBA" id="ARBA00004123"/>
    </source>
</evidence>
<evidence type="ECO:0000256" key="12">
    <source>
        <dbReference type="ARBA" id="ARBA00023242"/>
    </source>
</evidence>
<evidence type="ECO:0000256" key="3">
    <source>
        <dbReference type="ARBA" id="ARBA00020324"/>
    </source>
</evidence>
<evidence type="ECO:0000256" key="6">
    <source>
        <dbReference type="ARBA" id="ARBA00022763"/>
    </source>
</evidence>
<feature type="domain" description="XPG-I" evidence="17">
    <location>
        <begin position="141"/>
        <end position="217"/>
    </location>
</feature>
<gene>
    <name evidence="19" type="ORF">F3Y22_tig00111621pilonHSYRG00061</name>
</gene>
<dbReference type="GO" id="GO:0003677">
    <property type="term" value="F:DNA binding"/>
    <property type="evidence" value="ECO:0007669"/>
    <property type="project" value="UniProtKB-UniRule"/>
</dbReference>
<keyword evidence="6 15" id="KW-0227">DNA damage</keyword>
<dbReference type="EC" id="3.1.-.-" evidence="15"/>
<dbReference type="FunFam" id="1.10.150.20:FF:000011">
    <property type="entry name" value="exonuclease 1"/>
    <property type="match status" value="1"/>
</dbReference>
<evidence type="ECO:0000313" key="20">
    <source>
        <dbReference type="Proteomes" id="UP000436088"/>
    </source>
</evidence>
<name>A0A6A2XKS7_HIBSY</name>
<comment type="cofactor">
    <cofactor evidence="15">
        <name>Mg(2+)</name>
        <dbReference type="ChEBI" id="CHEBI:18420"/>
    </cofactor>
    <text evidence="15">Binds 2 magnesium ions per subunit. They probably participate in the reaction catalyzed by the enzyme. May bind an additional third magnesium ion after substrate binding.</text>
</comment>
<keyword evidence="20" id="KW-1185">Reference proteome</keyword>
<dbReference type="SUPFAM" id="SSF47807">
    <property type="entry name" value="5' to 3' exonuclease, C-terminal subdomain"/>
    <property type="match status" value="1"/>
</dbReference>
<evidence type="ECO:0000313" key="19">
    <source>
        <dbReference type="EMBL" id="KAE8676138.1"/>
    </source>
</evidence>
<dbReference type="CDD" id="cd09901">
    <property type="entry name" value="H3TH_FEN1-like"/>
    <property type="match status" value="1"/>
</dbReference>
<evidence type="ECO:0000259" key="18">
    <source>
        <dbReference type="SMART" id="SM00485"/>
    </source>
</evidence>
<evidence type="ECO:0000256" key="13">
    <source>
        <dbReference type="ARBA" id="ARBA00060210"/>
    </source>
</evidence>
<keyword evidence="11 15" id="KW-0234">DNA repair</keyword>
<evidence type="ECO:0000256" key="4">
    <source>
        <dbReference type="ARBA" id="ARBA00022722"/>
    </source>
</evidence>
<keyword evidence="15" id="KW-0269">Exonuclease</keyword>
<keyword evidence="5 15" id="KW-0479">Metal-binding</keyword>
<evidence type="ECO:0000256" key="16">
    <source>
        <dbReference type="SAM" id="MobiDB-lite"/>
    </source>
</evidence>
<dbReference type="SMART" id="SM00485">
    <property type="entry name" value="XPGN"/>
    <property type="match status" value="1"/>
</dbReference>
<dbReference type="InterPro" id="IPR044752">
    <property type="entry name" value="PIN-like_EXO1"/>
</dbReference>
<dbReference type="Gene3D" id="1.10.150.20">
    <property type="entry name" value="5' to 3' exonuclease, C-terminal subdomain"/>
    <property type="match status" value="1"/>
</dbReference>
<dbReference type="GO" id="GO:0006281">
    <property type="term" value="P:DNA repair"/>
    <property type="evidence" value="ECO:0007669"/>
    <property type="project" value="UniProtKB-UniRule"/>
</dbReference>
<comment type="caution">
    <text evidence="19">The sequence shown here is derived from an EMBL/GenBank/DDBJ whole genome shotgun (WGS) entry which is preliminary data.</text>
</comment>
<keyword evidence="8 15" id="KW-0378">Hydrolase</keyword>
<keyword evidence="15" id="KW-0238">DNA-binding</keyword>
<evidence type="ECO:0000256" key="9">
    <source>
        <dbReference type="ARBA" id="ARBA00022842"/>
    </source>
</evidence>
<evidence type="ECO:0000256" key="8">
    <source>
        <dbReference type="ARBA" id="ARBA00022801"/>
    </source>
</evidence>
<feature type="repeat" description="TPR" evidence="14">
    <location>
        <begin position="99"/>
        <end position="132"/>
    </location>
</feature>
<dbReference type="Pfam" id="PF00752">
    <property type="entry name" value="XPG_N"/>
    <property type="match status" value="1"/>
</dbReference>
<protein>
    <recommendedName>
        <fullName evidence="3 15">Exonuclease 1</fullName>
        <ecNumber evidence="15">3.1.-.-</ecNumber>
    </recommendedName>
</protein>
<feature type="domain" description="XPG N-terminal" evidence="18">
    <location>
        <begin position="1"/>
        <end position="102"/>
    </location>
</feature>
<dbReference type="PROSITE" id="PS50005">
    <property type="entry name" value="TPR"/>
    <property type="match status" value="1"/>
</dbReference>
<evidence type="ECO:0000256" key="14">
    <source>
        <dbReference type="PROSITE-ProRule" id="PRU00339"/>
    </source>
</evidence>
<keyword evidence="12 15" id="KW-0539">Nucleus</keyword>
<dbReference type="GO" id="GO:0005634">
    <property type="term" value="C:nucleus"/>
    <property type="evidence" value="ECO:0007669"/>
    <property type="project" value="UniProtKB-SubCell"/>
</dbReference>